<organism evidence="1 2">
    <name type="scientific">Pontibacter actiniarum</name>
    <dbReference type="NCBI Taxonomy" id="323450"/>
    <lineage>
        <taxon>Bacteria</taxon>
        <taxon>Pseudomonadati</taxon>
        <taxon>Bacteroidota</taxon>
        <taxon>Cytophagia</taxon>
        <taxon>Cytophagales</taxon>
        <taxon>Hymenobacteraceae</taxon>
        <taxon>Pontibacter</taxon>
    </lineage>
</organism>
<dbReference type="KEGG" id="pact:CA264_17525"/>
<gene>
    <name evidence="1" type="ORF">CA264_17525</name>
</gene>
<dbReference type="AlphaFoldDB" id="A0A1X9YVZ2"/>
<dbReference type="PROSITE" id="PS51257">
    <property type="entry name" value="PROKAR_LIPOPROTEIN"/>
    <property type="match status" value="1"/>
</dbReference>
<sequence>MRMRNGWIAGLTLVLTAVFSLGCERDIKNPDEEERYTGPTIENHDVTTLYSDSARLMIKLQAPVQQEFEGGEGVFPKGFYVEFYDDNGKLESTLRGNYGKQEPNKNMYTARGNVVVNNLKKQEKLETEELFWDRSKAKIFTDKFVRITTPEEVLTGTGLTANQDMSRYSIKKVTGKFNFNEQ</sequence>
<dbReference type="OrthoDB" id="9812080at2"/>
<dbReference type="Pfam" id="PF06835">
    <property type="entry name" value="LptC"/>
    <property type="match status" value="1"/>
</dbReference>
<dbReference type="GO" id="GO:0015221">
    <property type="term" value="F:lipopolysaccharide transmembrane transporter activity"/>
    <property type="evidence" value="ECO:0007669"/>
    <property type="project" value="InterPro"/>
</dbReference>
<dbReference type="Proteomes" id="UP000266292">
    <property type="component" value="Chromosome"/>
</dbReference>
<dbReference type="Gene3D" id="2.60.450.10">
    <property type="entry name" value="Lipopolysaccharide (LPS) transport protein A like domain"/>
    <property type="match status" value="1"/>
</dbReference>
<dbReference type="InterPro" id="IPR026265">
    <property type="entry name" value="LptC"/>
</dbReference>
<name>A0A1X9YVZ2_9BACT</name>
<keyword evidence="2" id="KW-1185">Reference proteome</keyword>
<reference evidence="2" key="1">
    <citation type="submission" date="2017-05" db="EMBL/GenBank/DDBJ databases">
        <authorList>
            <person name="Ray J."/>
            <person name="Price M."/>
            <person name="Deutschbauer A."/>
        </authorList>
    </citation>
    <scope>NUCLEOTIDE SEQUENCE [LARGE SCALE GENOMIC DNA]</scope>
    <source>
        <strain evidence="2">DSM 19842</strain>
    </source>
</reference>
<accession>A0A1X9YVZ2</accession>
<proteinExistence type="predicted"/>
<dbReference type="STRING" id="709015.GCA_000472485_03539"/>
<dbReference type="EMBL" id="CP021235">
    <property type="protein sequence ID" value="ARS37087.1"/>
    <property type="molecule type" value="Genomic_DNA"/>
</dbReference>
<evidence type="ECO:0000313" key="2">
    <source>
        <dbReference type="Proteomes" id="UP000266292"/>
    </source>
</evidence>
<dbReference type="InterPro" id="IPR010664">
    <property type="entry name" value="LipoPS_assembly_LptC-rel"/>
</dbReference>
<evidence type="ECO:0000313" key="1">
    <source>
        <dbReference type="EMBL" id="ARS37087.1"/>
    </source>
</evidence>
<protein>
    <submittedName>
        <fullName evidence="1">LPS export ABC transporter periplasmic protein LptC</fullName>
    </submittedName>
</protein>
<dbReference type="NCBIfam" id="TIGR04409">
    <property type="entry name" value="LptC_YrbK"/>
    <property type="match status" value="1"/>
</dbReference>
<dbReference type="GO" id="GO:0005886">
    <property type="term" value="C:plasma membrane"/>
    <property type="evidence" value="ECO:0007669"/>
    <property type="project" value="InterPro"/>
</dbReference>